<dbReference type="PANTHER" id="PTHR36577">
    <property type="entry name" value="DUF521 DOMAIN PROTEIN (AFU_ORTHOLOGUE AFUA_6G00490)"/>
    <property type="match status" value="1"/>
</dbReference>
<dbReference type="InterPro" id="IPR020794">
    <property type="entry name" value="PMDh_S"/>
</dbReference>
<dbReference type="GeneID" id="10823177"/>
<dbReference type="EMBL" id="CP002101">
    <property type="protein sequence ID" value="AEH61378.1"/>
    <property type="molecule type" value="Genomic_DNA"/>
</dbReference>
<evidence type="ECO:0000256" key="4">
    <source>
        <dbReference type="ARBA" id="ARBA00045120"/>
    </source>
</evidence>
<name>F7XP83_METZD</name>
<evidence type="ECO:0000256" key="7">
    <source>
        <dbReference type="HAMAP-Rule" id="MF_00078"/>
    </source>
</evidence>
<dbReference type="EC" id="4.2.1.182" evidence="7"/>
<evidence type="ECO:0000313" key="9">
    <source>
        <dbReference type="EMBL" id="AEH61378.1"/>
    </source>
</evidence>
<dbReference type="KEGG" id="mzh:Mzhil_1539"/>
<gene>
    <name evidence="9" type="ordered locus">Mzhil_1539</name>
</gene>
<dbReference type="Pfam" id="PF01989">
    <property type="entry name" value="AcnX_swivel_put"/>
    <property type="match status" value="1"/>
</dbReference>
<feature type="domain" description="Phosphomevalonate dehydratase small subunit-like" evidence="8">
    <location>
        <begin position="27"/>
        <end position="106"/>
    </location>
</feature>
<evidence type="ECO:0000256" key="1">
    <source>
        <dbReference type="ARBA" id="ARBA00005092"/>
    </source>
</evidence>
<comment type="catalytic activity">
    <reaction evidence="4">
        <text>(R)-5-phosphomevalonate = (2E)-3-methyl-5-phosphooxypent-2-enoate + H2O</text>
        <dbReference type="Rhea" id="RHEA:78975"/>
        <dbReference type="ChEBI" id="CHEBI:15377"/>
        <dbReference type="ChEBI" id="CHEBI:58146"/>
        <dbReference type="ChEBI" id="CHEBI:229665"/>
        <dbReference type="EC" id="4.2.1.182"/>
    </reaction>
    <physiologicalReaction direction="left-to-right" evidence="4">
        <dbReference type="Rhea" id="RHEA:78976"/>
    </physiologicalReaction>
</comment>
<comment type="similarity">
    <text evidence="7">Belongs to the AcnX type II small subunit family.</text>
</comment>
<evidence type="ECO:0000313" key="10">
    <source>
        <dbReference type="Proteomes" id="UP000006622"/>
    </source>
</evidence>
<keyword evidence="2 7" id="KW-0414">Isoprene biosynthesis</keyword>
<sequence>MIPIKIQCRSISKGTGEGTALVSRDPISFLGNVDPETGIIVDPDHELYGKCIKDTVLVFPSGKGSTVGSYVLYQLKKNGFAPAAMVNLESEPIVAVGAIISDIPLVDRPGIDIYETIKDGDFLKVNGIEGYIEITGNI</sequence>
<dbReference type="SUPFAM" id="SSF52016">
    <property type="entry name" value="LeuD/IlvD-like"/>
    <property type="match status" value="1"/>
</dbReference>
<dbReference type="Gene3D" id="3.50.30.10">
    <property type="entry name" value="Phosphohistidine domain"/>
    <property type="match status" value="1"/>
</dbReference>
<dbReference type="InterPro" id="IPR012016">
    <property type="entry name" value="PMDh-S-like"/>
</dbReference>
<accession>F7XP83</accession>
<evidence type="ECO:0000256" key="3">
    <source>
        <dbReference type="ARBA" id="ARBA00023239"/>
    </source>
</evidence>
<proteinExistence type="inferred from homology"/>
<keyword evidence="3 7" id="KW-0456">Lyase</keyword>
<dbReference type="OrthoDB" id="18062at2157"/>
<dbReference type="GO" id="GO:0019287">
    <property type="term" value="P:isopentenyl diphosphate biosynthetic process, mevalonate pathway"/>
    <property type="evidence" value="ECO:0007669"/>
    <property type="project" value="UniProtKB-UniRule"/>
</dbReference>
<dbReference type="NCBIfam" id="NF003046">
    <property type="entry name" value="PRK03955.1"/>
    <property type="match status" value="1"/>
</dbReference>
<comment type="pathway">
    <text evidence="1 7">Isoprenoid biosynthesis; isopentenyl diphosphate biosynthesis via mevalonate pathway.</text>
</comment>
<dbReference type="HOGENOM" id="CLU_141583_2_0_2"/>
<evidence type="ECO:0000256" key="6">
    <source>
        <dbReference type="ARBA" id="ARBA00046520"/>
    </source>
</evidence>
<dbReference type="GO" id="GO:0016836">
    <property type="term" value="F:hydro-lyase activity"/>
    <property type="evidence" value="ECO:0007669"/>
    <property type="project" value="UniProtKB-UniRule"/>
</dbReference>
<comment type="subunit">
    <text evidence="6 7">Heterodimer composed of a large subunit (PMDh-L) and a small subunit (PMDh-S).</text>
</comment>
<dbReference type="RefSeq" id="WP_013898814.1">
    <property type="nucleotide sequence ID" value="NC_015676.1"/>
</dbReference>
<dbReference type="InterPro" id="IPR002840">
    <property type="entry name" value="PMDh-S-like_dom"/>
</dbReference>
<comment type="function">
    <text evidence="5 7">Component of a hydro-lyase that catalyzes the dehydration of mevalonate 5-phosphate (MVA5P) to form trans-anhydromevalonate 5-phosphate (tAHMP). Involved in the archaeal mevalonate (MVA) pathway, which provides fundamental precursors for isoprenoid biosynthesis, such as isopentenyl diphosphate (IPP) and dimethylallyl diphosphate (DMAPP).</text>
</comment>
<keyword evidence="10" id="KW-1185">Reference proteome</keyword>
<reference evidence="9" key="1">
    <citation type="submission" date="2010-07" db="EMBL/GenBank/DDBJ databases">
        <title>The complete genome of Methanosalsum zhilinae DSM 4017.</title>
        <authorList>
            <consortium name="US DOE Joint Genome Institute (JGI-PGF)"/>
            <person name="Lucas S."/>
            <person name="Copeland A."/>
            <person name="Lapidus A."/>
            <person name="Glavina del Rio T."/>
            <person name="Dalin E."/>
            <person name="Tice H."/>
            <person name="Bruce D."/>
            <person name="Goodwin L."/>
            <person name="Pitluck S."/>
            <person name="Kyrpides N."/>
            <person name="Mavromatis K."/>
            <person name="Ovchinnikova G."/>
            <person name="Daligault H."/>
            <person name="Detter J.C."/>
            <person name="Han C."/>
            <person name="Tapia R."/>
            <person name="Larimer F."/>
            <person name="Land M."/>
            <person name="Hauser L."/>
            <person name="Markowitz V."/>
            <person name="Cheng J.-F."/>
            <person name="Hugenholtz P."/>
            <person name="Woyke T."/>
            <person name="Wu D."/>
            <person name="Spring S."/>
            <person name="Schueler E."/>
            <person name="Brambilla E."/>
            <person name="Klenk H.-P."/>
            <person name="Eisen J.A."/>
        </authorList>
    </citation>
    <scope>NUCLEOTIDE SEQUENCE</scope>
    <source>
        <strain evidence="9">DSM 4017</strain>
    </source>
</reference>
<dbReference type="CDD" id="cd01356">
    <property type="entry name" value="AcnX_swivel"/>
    <property type="match status" value="1"/>
</dbReference>
<dbReference type="PIRSF" id="PIRSF004966">
    <property type="entry name" value="UCP004966"/>
    <property type="match status" value="1"/>
</dbReference>
<feature type="active site" description="Proton acceptor" evidence="7">
    <location>
        <position position="65"/>
    </location>
</feature>
<dbReference type="STRING" id="679901.Mzhil_1539"/>
<evidence type="ECO:0000256" key="5">
    <source>
        <dbReference type="ARBA" id="ARBA00045299"/>
    </source>
</evidence>
<evidence type="ECO:0000259" key="8">
    <source>
        <dbReference type="Pfam" id="PF01989"/>
    </source>
</evidence>
<dbReference type="HAMAP" id="MF_00078">
    <property type="entry name" value="PMDh_S"/>
    <property type="match status" value="1"/>
</dbReference>
<dbReference type="AlphaFoldDB" id="F7XP83"/>
<protein>
    <recommendedName>
        <fullName evidence="7">Phosphomevalonate dehydratase small subunit</fullName>
        <shortName evidence="7">PMDh small subunit</shortName>
        <shortName evidence="7">PMDh-S</shortName>
        <ecNumber evidence="7">4.2.1.182</ecNumber>
    </recommendedName>
</protein>
<dbReference type="Proteomes" id="UP000006622">
    <property type="component" value="Chromosome"/>
</dbReference>
<evidence type="ECO:0000256" key="2">
    <source>
        <dbReference type="ARBA" id="ARBA00023229"/>
    </source>
</evidence>
<dbReference type="PANTHER" id="PTHR36577:SF3">
    <property type="entry name" value="DUF521 DOMAIN PROTEIN (AFU_ORTHOLOGUE AFUA_6G00490)"/>
    <property type="match status" value="1"/>
</dbReference>
<organism evidence="9 10">
    <name type="scientific">Methanosalsum zhilinae (strain DSM 4017 / NBRC 107636 / OCM 62 / WeN5)</name>
    <name type="common">Methanohalophilus zhilinae</name>
    <dbReference type="NCBI Taxonomy" id="679901"/>
    <lineage>
        <taxon>Archaea</taxon>
        <taxon>Methanobacteriati</taxon>
        <taxon>Methanobacteriota</taxon>
        <taxon>Stenosarchaea group</taxon>
        <taxon>Methanomicrobia</taxon>
        <taxon>Methanosarcinales</taxon>
        <taxon>Methanosarcinaceae</taxon>
        <taxon>Methanosalsum</taxon>
    </lineage>
</organism>